<feature type="region of interest" description="Disordered" evidence="1">
    <location>
        <begin position="1"/>
        <end position="20"/>
    </location>
</feature>
<evidence type="ECO:0000256" key="1">
    <source>
        <dbReference type="SAM" id="MobiDB-lite"/>
    </source>
</evidence>
<feature type="region of interest" description="Disordered" evidence="1">
    <location>
        <begin position="68"/>
        <end position="107"/>
    </location>
</feature>
<evidence type="ECO:0000313" key="3">
    <source>
        <dbReference type="Proteomes" id="UP001066276"/>
    </source>
</evidence>
<accession>A0AAV7T5S1</accession>
<dbReference type="EMBL" id="JANPWB010000007">
    <property type="protein sequence ID" value="KAJ1171740.1"/>
    <property type="molecule type" value="Genomic_DNA"/>
</dbReference>
<gene>
    <name evidence="2" type="ORF">NDU88_003598</name>
</gene>
<feature type="compositionally biased region" description="Basic and acidic residues" evidence="1">
    <location>
        <begin position="98"/>
        <end position="107"/>
    </location>
</feature>
<dbReference type="Proteomes" id="UP001066276">
    <property type="component" value="Chromosome 4_1"/>
</dbReference>
<reference evidence="2" key="1">
    <citation type="journal article" date="2022" name="bioRxiv">
        <title>Sequencing and chromosome-scale assembly of the giantPleurodeles waltlgenome.</title>
        <authorList>
            <person name="Brown T."/>
            <person name="Elewa A."/>
            <person name="Iarovenko S."/>
            <person name="Subramanian E."/>
            <person name="Araus A.J."/>
            <person name="Petzold A."/>
            <person name="Susuki M."/>
            <person name="Suzuki K.-i.T."/>
            <person name="Hayashi T."/>
            <person name="Toyoda A."/>
            <person name="Oliveira C."/>
            <person name="Osipova E."/>
            <person name="Leigh N.D."/>
            <person name="Simon A."/>
            <person name="Yun M.H."/>
        </authorList>
    </citation>
    <scope>NUCLEOTIDE SEQUENCE</scope>
    <source>
        <strain evidence="2">20211129_DDA</strain>
        <tissue evidence="2">Liver</tissue>
    </source>
</reference>
<organism evidence="2 3">
    <name type="scientific">Pleurodeles waltl</name>
    <name type="common">Iberian ribbed newt</name>
    <dbReference type="NCBI Taxonomy" id="8319"/>
    <lineage>
        <taxon>Eukaryota</taxon>
        <taxon>Metazoa</taxon>
        <taxon>Chordata</taxon>
        <taxon>Craniata</taxon>
        <taxon>Vertebrata</taxon>
        <taxon>Euteleostomi</taxon>
        <taxon>Amphibia</taxon>
        <taxon>Batrachia</taxon>
        <taxon>Caudata</taxon>
        <taxon>Salamandroidea</taxon>
        <taxon>Salamandridae</taxon>
        <taxon>Pleurodelinae</taxon>
        <taxon>Pleurodeles</taxon>
    </lineage>
</organism>
<protein>
    <submittedName>
        <fullName evidence="2">Uncharacterized protein</fullName>
    </submittedName>
</protein>
<name>A0AAV7T5S1_PLEWA</name>
<evidence type="ECO:0000313" key="2">
    <source>
        <dbReference type="EMBL" id="KAJ1171740.1"/>
    </source>
</evidence>
<dbReference type="AlphaFoldDB" id="A0AAV7T5S1"/>
<comment type="caution">
    <text evidence="2">The sequence shown here is derived from an EMBL/GenBank/DDBJ whole genome shotgun (WGS) entry which is preliminary data.</text>
</comment>
<sequence>MRVPSAPRGTPVESGGLRRTARWMTVTTLVTVRSTARPHKRHSRPREGRGYLGYKGYVAANKEETAGISSPGRCAYRERRTEAHRGEETATPSDEYEERGKAALETQ</sequence>
<proteinExistence type="predicted"/>
<feature type="compositionally biased region" description="Basic and acidic residues" evidence="1">
    <location>
        <begin position="75"/>
        <end position="88"/>
    </location>
</feature>
<keyword evidence="3" id="KW-1185">Reference proteome</keyword>